<accession>A0AAD8LTQ3</accession>
<dbReference type="EMBL" id="JAGXEW010000001">
    <property type="protein sequence ID" value="KAK1175990.1"/>
    <property type="molecule type" value="Genomic_DNA"/>
</dbReference>
<dbReference type="SUPFAM" id="SSF50729">
    <property type="entry name" value="PH domain-like"/>
    <property type="match status" value="1"/>
</dbReference>
<organism evidence="10 11">
    <name type="scientific">Acipenser oxyrinchus oxyrinchus</name>
    <dbReference type="NCBI Taxonomy" id="40147"/>
    <lineage>
        <taxon>Eukaryota</taxon>
        <taxon>Metazoa</taxon>
        <taxon>Chordata</taxon>
        <taxon>Craniata</taxon>
        <taxon>Vertebrata</taxon>
        <taxon>Euteleostomi</taxon>
        <taxon>Actinopterygii</taxon>
        <taxon>Chondrostei</taxon>
        <taxon>Acipenseriformes</taxon>
        <taxon>Acipenseridae</taxon>
        <taxon>Acipenser</taxon>
    </lineage>
</organism>
<evidence type="ECO:0000259" key="8">
    <source>
        <dbReference type="PROSITE" id="PS50001"/>
    </source>
</evidence>
<dbReference type="CDD" id="cd13308">
    <property type="entry name" value="PH_3BP2"/>
    <property type="match status" value="1"/>
</dbReference>
<keyword evidence="11" id="KW-1185">Reference proteome</keyword>
<evidence type="ECO:0000256" key="1">
    <source>
        <dbReference type="ARBA" id="ARBA00022553"/>
    </source>
</evidence>
<keyword evidence="2 6" id="KW-0727">SH2 domain</keyword>
<keyword evidence="3" id="KW-0729">SH3-binding</keyword>
<dbReference type="Gene3D" id="3.30.505.10">
    <property type="entry name" value="SH2 domain"/>
    <property type="match status" value="1"/>
</dbReference>
<dbReference type="PROSITE" id="PS50003">
    <property type="entry name" value="PH_DOMAIN"/>
    <property type="match status" value="1"/>
</dbReference>
<dbReference type="PANTHER" id="PTHR15126:SF4">
    <property type="entry name" value="SH3 DOMAIN-BINDING PROTEIN 2"/>
    <property type="match status" value="1"/>
</dbReference>
<evidence type="ECO:0000313" key="11">
    <source>
        <dbReference type="Proteomes" id="UP001230051"/>
    </source>
</evidence>
<evidence type="ECO:0000256" key="6">
    <source>
        <dbReference type="PROSITE-ProRule" id="PRU00191"/>
    </source>
</evidence>
<dbReference type="InterPro" id="IPR035848">
    <property type="entry name" value="SH3BP2"/>
</dbReference>
<dbReference type="SMART" id="SM00233">
    <property type="entry name" value="PH"/>
    <property type="match status" value="1"/>
</dbReference>
<dbReference type="PANTHER" id="PTHR15126">
    <property type="entry name" value="SH3-BINDING"/>
    <property type="match status" value="1"/>
</dbReference>
<feature type="region of interest" description="Disordered" evidence="7">
    <location>
        <begin position="351"/>
        <end position="462"/>
    </location>
</feature>
<evidence type="ECO:0000259" key="9">
    <source>
        <dbReference type="PROSITE" id="PS50003"/>
    </source>
</evidence>
<feature type="compositionally biased region" description="Polar residues" evidence="7">
    <location>
        <begin position="425"/>
        <end position="437"/>
    </location>
</feature>
<feature type="compositionally biased region" description="Pro residues" evidence="7">
    <location>
        <begin position="404"/>
        <end position="413"/>
    </location>
</feature>
<evidence type="ECO:0000256" key="2">
    <source>
        <dbReference type="ARBA" id="ARBA00022999"/>
    </source>
</evidence>
<sequence>MATSVKRKQSLTVINRNLKMCFQETEAIKMASGEVSWPIPMKAIGAQNLLTMPGGVTLSGYLHKKGGTQIQILKWPLRFVIIHKGCIYYFKTSTSDSPQGAFSLNGYNRVMRAAEETTSSNVFPFKIVHFSKKHRTWYFSAACEEERKKWMLCLRKEIDYYHGKRDYQAQQSVSGFDSESFYGSVERPIDITYTPEASDNGDYVEEEDEGEEEDYLNPDESQEGNILNRPNAPPPAYPPPPVPLKSYRHETPPPQQTTGFRAMPPNFPPPPKKSLPELQFPRKESPPFPPHKRSECQLPKSTAVILSKGPPPQLPIVSHLKKPATDTKEVPVKFPKCSPICSDLEKKLAVSNKPSHANLPHFTSIENKLPESNKPSHVTFPEATPPQNPKLTLGCEKPGMYKPPLMPKPPPARGKPKPKHHRQSLQRSSADGQSFRSSVDEEPAHLRTKSQSKDYDSDEDYEKVQLPDSVFVSTTETSEVERLFKDTDPRGHPQDGLYCIRDSATRATKVLVVWDVTTDKARNFRIFEKDARVFLESDLTFPSLEALVEHYYNHVLPSHDTLRLQKPFVHQNVFS</sequence>
<dbReference type="Pfam" id="PF00169">
    <property type="entry name" value="PH"/>
    <property type="match status" value="1"/>
</dbReference>
<dbReference type="Gene3D" id="2.30.29.30">
    <property type="entry name" value="Pleckstrin-homology domain (PH domain)/Phosphotyrosine-binding domain (PTB)"/>
    <property type="match status" value="1"/>
</dbReference>
<evidence type="ECO:0000256" key="5">
    <source>
        <dbReference type="ARBA" id="ARBA00070257"/>
    </source>
</evidence>
<dbReference type="FunFam" id="2.30.29.30:FF:000147">
    <property type="entry name" value="SH3 domain-binding protein 2 isoform X2"/>
    <property type="match status" value="1"/>
</dbReference>
<dbReference type="InterPro" id="IPR011993">
    <property type="entry name" value="PH-like_dom_sf"/>
</dbReference>
<comment type="function">
    <text evidence="4">Binds differentially to the SH3 domains of certain proteins of signal transduction pathways. Binds to phosphatidylinositols; linking the hemopoietic tyrosine kinase fes to the cytoplasmic membrane in a phosphorylation dependent mechanism.</text>
</comment>
<feature type="region of interest" description="Disordered" evidence="7">
    <location>
        <begin position="192"/>
        <end position="334"/>
    </location>
</feature>
<feature type="domain" description="SH2" evidence="8">
    <location>
        <begin position="470"/>
        <end position="568"/>
    </location>
</feature>
<proteinExistence type="predicted"/>
<evidence type="ECO:0000256" key="7">
    <source>
        <dbReference type="SAM" id="MobiDB-lite"/>
    </source>
</evidence>
<dbReference type="SMART" id="SM00252">
    <property type="entry name" value="SH2"/>
    <property type="match status" value="1"/>
</dbReference>
<dbReference type="InterPro" id="IPR000980">
    <property type="entry name" value="SH2"/>
</dbReference>
<comment type="caution">
    <text evidence="10">The sequence shown here is derived from an EMBL/GenBank/DDBJ whole genome shotgun (WGS) entry which is preliminary data.</text>
</comment>
<dbReference type="InterPro" id="IPR036860">
    <property type="entry name" value="SH2_dom_sf"/>
</dbReference>
<evidence type="ECO:0000256" key="3">
    <source>
        <dbReference type="ARBA" id="ARBA00023036"/>
    </source>
</evidence>
<keyword evidence="1" id="KW-0597">Phosphoprotein</keyword>
<dbReference type="FunFam" id="3.30.505.10:FF:000043">
    <property type="entry name" value="SH3 domain binding protein 2"/>
    <property type="match status" value="1"/>
</dbReference>
<name>A0AAD8LTQ3_ACIOX</name>
<evidence type="ECO:0000313" key="10">
    <source>
        <dbReference type="EMBL" id="KAK1175990.1"/>
    </source>
</evidence>
<reference evidence="10" key="1">
    <citation type="submission" date="2022-02" db="EMBL/GenBank/DDBJ databases">
        <title>Atlantic sturgeon de novo genome assembly.</title>
        <authorList>
            <person name="Stock M."/>
            <person name="Klopp C."/>
            <person name="Guiguen Y."/>
            <person name="Cabau C."/>
            <person name="Parinello H."/>
            <person name="Santidrian Yebra-Pimentel E."/>
            <person name="Kuhl H."/>
            <person name="Dirks R.P."/>
            <person name="Guessner J."/>
            <person name="Wuertz S."/>
            <person name="Du K."/>
            <person name="Schartl M."/>
        </authorList>
    </citation>
    <scope>NUCLEOTIDE SEQUENCE</scope>
    <source>
        <strain evidence="10">STURGEONOMICS-FGT-2020</strain>
        <tissue evidence="10">Whole blood</tissue>
    </source>
</reference>
<dbReference type="SUPFAM" id="SSF55550">
    <property type="entry name" value="SH2 domain"/>
    <property type="match status" value="1"/>
</dbReference>
<feature type="compositionally biased region" description="Basic and acidic residues" evidence="7">
    <location>
        <begin position="438"/>
        <end position="455"/>
    </location>
</feature>
<dbReference type="GO" id="GO:0017124">
    <property type="term" value="F:SH3 domain binding"/>
    <property type="evidence" value="ECO:0007669"/>
    <property type="project" value="UniProtKB-KW"/>
</dbReference>
<feature type="domain" description="PH" evidence="9">
    <location>
        <begin position="55"/>
        <end position="159"/>
    </location>
</feature>
<dbReference type="Pfam" id="PF00017">
    <property type="entry name" value="SH2"/>
    <property type="match status" value="1"/>
</dbReference>
<gene>
    <name evidence="10" type="primary">SH3BP2</name>
    <name evidence="10" type="ORF">AOXY_G755</name>
</gene>
<feature type="compositionally biased region" description="Basic residues" evidence="7">
    <location>
        <begin position="414"/>
        <end position="424"/>
    </location>
</feature>
<dbReference type="PROSITE" id="PS50001">
    <property type="entry name" value="SH2"/>
    <property type="match status" value="1"/>
</dbReference>
<feature type="compositionally biased region" description="Acidic residues" evidence="7">
    <location>
        <begin position="202"/>
        <end position="222"/>
    </location>
</feature>
<feature type="compositionally biased region" description="Pro residues" evidence="7">
    <location>
        <begin position="231"/>
        <end position="243"/>
    </location>
</feature>
<dbReference type="Proteomes" id="UP001230051">
    <property type="component" value="Unassembled WGS sequence"/>
</dbReference>
<dbReference type="AlphaFoldDB" id="A0AAD8LTQ3"/>
<evidence type="ECO:0000256" key="4">
    <source>
        <dbReference type="ARBA" id="ARBA00056733"/>
    </source>
</evidence>
<dbReference type="GO" id="GO:0007165">
    <property type="term" value="P:signal transduction"/>
    <property type="evidence" value="ECO:0007669"/>
    <property type="project" value="InterPro"/>
</dbReference>
<dbReference type="InterPro" id="IPR001849">
    <property type="entry name" value="PH_domain"/>
</dbReference>
<protein>
    <recommendedName>
        <fullName evidence="5">SH3 domain-binding protein 2</fullName>
    </recommendedName>
</protein>